<dbReference type="EMBL" id="WHOD01000070">
    <property type="protein sequence ID" value="NOU95305.1"/>
    <property type="molecule type" value="Genomic_DNA"/>
</dbReference>
<name>A0A972K1X5_9BACL</name>
<keyword evidence="1" id="KW-0732">Signal</keyword>
<reference evidence="2" key="1">
    <citation type="submission" date="2019-10" db="EMBL/GenBank/DDBJ databases">
        <title>Description of Paenibacillus glebae sp. nov.</title>
        <authorList>
            <person name="Carlier A."/>
            <person name="Qi S."/>
        </authorList>
    </citation>
    <scope>NUCLEOTIDE SEQUENCE</scope>
    <source>
        <strain evidence="2">LMG 31456</strain>
    </source>
</reference>
<gene>
    <name evidence="2" type="ORF">GC093_19040</name>
</gene>
<dbReference type="AlphaFoldDB" id="A0A972K1X5"/>
<comment type="caution">
    <text evidence="2">The sequence shown here is derived from an EMBL/GenBank/DDBJ whole genome shotgun (WGS) entry which is preliminary data.</text>
</comment>
<organism evidence="2 3">
    <name type="scientific">Paenibacillus foliorum</name>
    <dbReference type="NCBI Taxonomy" id="2654974"/>
    <lineage>
        <taxon>Bacteria</taxon>
        <taxon>Bacillati</taxon>
        <taxon>Bacillota</taxon>
        <taxon>Bacilli</taxon>
        <taxon>Bacillales</taxon>
        <taxon>Paenibacillaceae</taxon>
        <taxon>Paenibacillus</taxon>
    </lineage>
</organism>
<proteinExistence type="predicted"/>
<evidence type="ECO:0008006" key="4">
    <source>
        <dbReference type="Google" id="ProtNLM"/>
    </source>
</evidence>
<feature type="chain" id="PRO_5039260040" description="Peptidase M1 membrane alanine aminopeptidase domain-containing protein" evidence="1">
    <location>
        <begin position="24"/>
        <end position="491"/>
    </location>
</feature>
<evidence type="ECO:0000256" key="1">
    <source>
        <dbReference type="SAM" id="SignalP"/>
    </source>
</evidence>
<protein>
    <recommendedName>
        <fullName evidence="4">Peptidase M1 membrane alanine aminopeptidase domain-containing protein</fullName>
    </recommendedName>
</protein>
<keyword evidence="3" id="KW-1185">Reference proteome</keyword>
<sequence length="491" mass="56616">MKNTMIWGFLLFICLYASLPVHAEEDKAAVFVSPEGIRFSSYSQHWNAEKLQGLYEMLLKCAHGEELAELKEVILNPKSSTGKSGFRVGNYNVKTQTIQLYEVDSSEVNRTLIHEYGHHFTFYWLQKKEGYYPNLLTELSGWSKIRQLEGYPIRWFGSKLPYNHKWDPVEIMAEDYVLLFGVAGIALPDQAKDVVNLLRHENEYIPSPQSIPALRSFWEGIAGLTPQVPLGVPIIQQWDAVGIKGEDNGSLHMTFTPAAADGQQQIEYGINVMGFGERVSIPVKWTTGVTGSGNDLVEAQLDVNLFQEFPPNYYYIQIWSLDRANQQLTYTPFYMNWLQYNASSQQLKAISPPMENYGWQENLMREGMKQWPLINIFINGKPVTATQRHEGEDFRVYVSWRLFNKEELPTDNTNDLRFQNVWQLTANYNEHDVEYIIDNDYFLVNGTYTKLLKPLKWVGNEPFIYINDLEQMFGLSVKLDESGTGLYIELN</sequence>
<dbReference type="RefSeq" id="WP_171653507.1">
    <property type="nucleotide sequence ID" value="NZ_WHOD01000070.1"/>
</dbReference>
<dbReference type="Proteomes" id="UP000641588">
    <property type="component" value="Unassembled WGS sequence"/>
</dbReference>
<evidence type="ECO:0000313" key="2">
    <source>
        <dbReference type="EMBL" id="NOU95305.1"/>
    </source>
</evidence>
<feature type="signal peptide" evidence="1">
    <location>
        <begin position="1"/>
        <end position="23"/>
    </location>
</feature>
<accession>A0A972K1X5</accession>
<evidence type="ECO:0000313" key="3">
    <source>
        <dbReference type="Proteomes" id="UP000641588"/>
    </source>
</evidence>